<comment type="caution">
    <text evidence="2">The sequence shown here is derived from an EMBL/GenBank/DDBJ whole genome shotgun (WGS) entry which is preliminary data.</text>
</comment>
<organism evidence="2 3">
    <name type="scientific">Longimycelium tulufanense</name>
    <dbReference type="NCBI Taxonomy" id="907463"/>
    <lineage>
        <taxon>Bacteria</taxon>
        <taxon>Bacillati</taxon>
        <taxon>Actinomycetota</taxon>
        <taxon>Actinomycetes</taxon>
        <taxon>Pseudonocardiales</taxon>
        <taxon>Pseudonocardiaceae</taxon>
        <taxon>Longimycelium</taxon>
    </lineage>
</organism>
<evidence type="ECO:0000313" key="2">
    <source>
        <dbReference type="EMBL" id="GGM83625.1"/>
    </source>
</evidence>
<gene>
    <name evidence="2" type="ORF">GCM10012275_62770</name>
</gene>
<feature type="region of interest" description="Disordered" evidence="1">
    <location>
        <begin position="45"/>
        <end position="102"/>
    </location>
</feature>
<reference evidence="2" key="1">
    <citation type="journal article" date="2014" name="Int. J. Syst. Evol. Microbiol.">
        <title>Complete genome sequence of Corynebacterium casei LMG S-19264T (=DSM 44701T), isolated from a smear-ripened cheese.</title>
        <authorList>
            <consortium name="US DOE Joint Genome Institute (JGI-PGF)"/>
            <person name="Walter F."/>
            <person name="Albersmeier A."/>
            <person name="Kalinowski J."/>
            <person name="Ruckert C."/>
        </authorList>
    </citation>
    <scope>NUCLEOTIDE SEQUENCE</scope>
    <source>
        <strain evidence="2">CGMCC 4.5737</strain>
    </source>
</reference>
<dbReference type="EMBL" id="BMMK01000063">
    <property type="protein sequence ID" value="GGM83625.1"/>
    <property type="molecule type" value="Genomic_DNA"/>
</dbReference>
<evidence type="ECO:0000256" key="1">
    <source>
        <dbReference type="SAM" id="MobiDB-lite"/>
    </source>
</evidence>
<feature type="region of interest" description="Disordered" evidence="1">
    <location>
        <begin position="1"/>
        <end position="31"/>
    </location>
</feature>
<reference evidence="2" key="2">
    <citation type="submission" date="2020-09" db="EMBL/GenBank/DDBJ databases">
        <authorList>
            <person name="Sun Q."/>
            <person name="Zhou Y."/>
        </authorList>
    </citation>
    <scope>NUCLEOTIDE SEQUENCE</scope>
    <source>
        <strain evidence="2">CGMCC 4.5737</strain>
    </source>
</reference>
<proteinExistence type="predicted"/>
<sequence length="102" mass="10882">MLAREVENGGKVAAEHHAGANHGRDCNHGGDNSRLISPVWRHHSTATRVESPVGERANLARRGASSPVRVTSTGRGFVSLPLTTDRGRPPQTRPVGERGSIC</sequence>
<evidence type="ECO:0000313" key="3">
    <source>
        <dbReference type="Proteomes" id="UP000637578"/>
    </source>
</evidence>
<keyword evidence="3" id="KW-1185">Reference proteome</keyword>
<protein>
    <submittedName>
        <fullName evidence="2">Uncharacterized protein</fullName>
    </submittedName>
</protein>
<accession>A0A8J3CKH6</accession>
<dbReference type="Proteomes" id="UP000637578">
    <property type="component" value="Unassembled WGS sequence"/>
</dbReference>
<feature type="compositionally biased region" description="Basic and acidic residues" evidence="1">
    <location>
        <begin position="1"/>
        <end position="28"/>
    </location>
</feature>
<name>A0A8J3CKH6_9PSEU</name>
<dbReference type="AlphaFoldDB" id="A0A8J3CKH6"/>